<dbReference type="SUPFAM" id="SSF48371">
    <property type="entry name" value="ARM repeat"/>
    <property type="match status" value="1"/>
</dbReference>
<name>A0A411WWC3_9BURK</name>
<feature type="coiled-coil region" evidence="1">
    <location>
        <begin position="633"/>
        <end position="660"/>
    </location>
</feature>
<dbReference type="EMBL" id="BMWV01000014">
    <property type="protein sequence ID" value="GGY60733.1"/>
    <property type="molecule type" value="Genomic_DNA"/>
</dbReference>
<dbReference type="OrthoDB" id="8859114at2"/>
<evidence type="ECO:0000313" key="3">
    <source>
        <dbReference type="EMBL" id="GGY60733.1"/>
    </source>
</evidence>
<evidence type="ECO:0000313" key="4">
    <source>
        <dbReference type="EMBL" id="QBI00928.1"/>
    </source>
</evidence>
<keyword evidence="5" id="KW-1185">Reference proteome</keyword>
<reference evidence="3" key="1">
    <citation type="journal article" date="2014" name="Int. J. Syst. Evol. Microbiol.">
        <title>Complete genome sequence of Corynebacterium casei LMG S-19264T (=DSM 44701T), isolated from a smear-ripened cheese.</title>
        <authorList>
            <consortium name="US DOE Joint Genome Institute (JGI-PGF)"/>
            <person name="Walter F."/>
            <person name="Albersmeier A."/>
            <person name="Kalinowski J."/>
            <person name="Ruckert C."/>
        </authorList>
    </citation>
    <scope>NUCLEOTIDE SEQUENCE</scope>
    <source>
        <strain evidence="3">KCTC 12343</strain>
    </source>
</reference>
<dbReference type="Pfam" id="PF13569">
    <property type="entry name" value="DUF4132"/>
    <property type="match status" value="1"/>
</dbReference>
<dbReference type="InterPro" id="IPR025406">
    <property type="entry name" value="DUF4132"/>
</dbReference>
<reference evidence="4 5" key="2">
    <citation type="submission" date="2019-02" db="EMBL/GenBank/DDBJ databases">
        <title>Draft Genome Sequences of Six Type Strains of the Genus Massilia.</title>
        <authorList>
            <person name="Miess H."/>
            <person name="Frediansyhah A."/>
            <person name="Gross H."/>
        </authorList>
    </citation>
    <scope>NUCLEOTIDE SEQUENCE [LARGE SCALE GENOMIC DNA]</scope>
    <source>
        <strain evidence="4 5">DSM 17472</strain>
    </source>
</reference>
<dbReference type="Proteomes" id="UP000292307">
    <property type="component" value="Chromosome"/>
</dbReference>
<protein>
    <submittedName>
        <fullName evidence="4">DUF4132 domain-containing protein</fullName>
    </submittedName>
</protein>
<gene>
    <name evidence="4" type="ORF">EYF70_08770</name>
    <name evidence="3" type="ORF">GCM10007387_49180</name>
</gene>
<dbReference type="Proteomes" id="UP000628442">
    <property type="component" value="Unassembled WGS sequence"/>
</dbReference>
<feature type="domain" description="DUF4132" evidence="2">
    <location>
        <begin position="622"/>
        <end position="771"/>
    </location>
</feature>
<dbReference type="EMBL" id="CP036401">
    <property type="protein sequence ID" value="QBI00928.1"/>
    <property type="molecule type" value="Genomic_DNA"/>
</dbReference>
<dbReference type="InterPro" id="IPR016024">
    <property type="entry name" value="ARM-type_fold"/>
</dbReference>
<dbReference type="AlphaFoldDB" id="A0A411WWC3"/>
<accession>A0A411WWC3</accession>
<organism evidence="3 6">
    <name type="scientific">Pseudoduganella albidiflava</name>
    <dbReference type="NCBI Taxonomy" id="321983"/>
    <lineage>
        <taxon>Bacteria</taxon>
        <taxon>Pseudomonadati</taxon>
        <taxon>Pseudomonadota</taxon>
        <taxon>Betaproteobacteria</taxon>
        <taxon>Burkholderiales</taxon>
        <taxon>Oxalobacteraceae</taxon>
        <taxon>Telluria group</taxon>
        <taxon>Pseudoduganella</taxon>
    </lineage>
</organism>
<dbReference type="RefSeq" id="WP_131145056.1">
    <property type="nucleotide sequence ID" value="NZ_BMWV01000014.1"/>
</dbReference>
<reference evidence="3" key="3">
    <citation type="submission" date="2022-12" db="EMBL/GenBank/DDBJ databases">
        <authorList>
            <person name="Sun Q."/>
            <person name="Kim S."/>
        </authorList>
    </citation>
    <scope>NUCLEOTIDE SEQUENCE</scope>
    <source>
        <strain evidence="3">KCTC 12343</strain>
    </source>
</reference>
<keyword evidence="1" id="KW-0175">Coiled coil</keyword>
<sequence>MTITLPGATAAIDTATLIHASLRGLDALVPSLGARAAAFVIDGAGAGVLEELSKLGVGGRDALGAPGRVRVWPGEGLTDGLRNTLYRDVAPSATNIAMLVRLGKVLAAADGGMSLEKTGAPMPDWLHYLLNDALCVTCIPSHYRAEPPPRTAWTVDLLAAILRHEGLPDTMALPIVFERGALREFYHGQTYRPLLAPGALDAWLLAAPDRVAACAREMSNSGKVMLATRLGADSALAEAFAPLLAELACSDTISVRTAAAALVTASAAFAPTLAGLLASNKLEVRIEAANWLAWLGAERGRTAIPALHAALAKETRETASAAMLTALERLGEDIAPLLAPERLLAQAKKALKGKPPAGLAWFDMAQLPACRWEDGSPVPPEIIQWWVALAYKLKEPGGNPLFDRYLGLLDRASRAALGSHVLRQFIAQDTRGASHDEAVAYANGKAPQLYADYQELAQREPVWFAEKGKLTYEEVFEQCKREKLDIYLGTAINEKGILALASGMAGHEMVTAIRQYMRDHYPRRAQVEALLEAAAASDDPAAIQFVLATARRYRTRSVKEKARMLVDRIAARNGWSADELADRTVPTGGLDESGTLQLHYGSREFTVTLDAAMKIVLRNAEGKTVAALPEPRKDDDAEAIAEAKQQLTQCKKEVRQVIEQQTARLYEAMCAGRAWPLADWREYVERHPLVGRLAQRLAWMTDGGLCFRPAGDGTLVDTNDDDVALDEGATVRLAHAALLPAEQAAAWLKHFKDYKLAPLFAQMTRTLPALDLQRKGEGNSAPLEIADRQGWLSDAFTLRGAFTKLGYQRTADFEGHFFTTYHKEFPAAGIRVAIEFTGNALPEENVPAAVKTLAFQAITPRGQADSQLPLAQVPPVLLAEAYGDYHAVAASSRFDEHWQKKVPWQS</sequence>
<evidence type="ECO:0000259" key="2">
    <source>
        <dbReference type="Pfam" id="PF13569"/>
    </source>
</evidence>
<evidence type="ECO:0000313" key="5">
    <source>
        <dbReference type="Proteomes" id="UP000292307"/>
    </source>
</evidence>
<evidence type="ECO:0000313" key="6">
    <source>
        <dbReference type="Proteomes" id="UP000628442"/>
    </source>
</evidence>
<proteinExistence type="predicted"/>
<evidence type="ECO:0000256" key="1">
    <source>
        <dbReference type="SAM" id="Coils"/>
    </source>
</evidence>